<sequence>MKQYQLCTCSASWMQECSPVHQSNMDVNPKFLKRPAIIHNAEPKEFSRTDTGAFKSITTVKHPPRSHNGKNQLAESSRDLIPIMQTTAGASSLSIQHDKCIRKPDDIPSQAIQYKEKRKGSDSHTQNKANRSQKSAYGGFGTKLWIHSSS</sequence>
<comment type="caution">
    <text evidence="2">The sequence shown here is derived from an EMBL/GenBank/DDBJ whole genome shotgun (WGS) entry which is preliminary data.</text>
</comment>
<gene>
    <name evidence="2" type="ORF">OIU77_005191</name>
</gene>
<evidence type="ECO:0000313" key="3">
    <source>
        <dbReference type="Proteomes" id="UP001141253"/>
    </source>
</evidence>
<feature type="compositionally biased region" description="Polar residues" evidence="1">
    <location>
        <begin position="123"/>
        <end position="135"/>
    </location>
</feature>
<protein>
    <submittedName>
        <fullName evidence="2">Uncharacterized protein</fullName>
    </submittedName>
</protein>
<feature type="region of interest" description="Disordered" evidence="1">
    <location>
        <begin position="90"/>
        <end position="150"/>
    </location>
</feature>
<dbReference type="InterPro" id="IPR034583">
    <property type="entry name" value="EMF1"/>
</dbReference>
<organism evidence="2 3">
    <name type="scientific">Salix suchowensis</name>
    <dbReference type="NCBI Taxonomy" id="1278906"/>
    <lineage>
        <taxon>Eukaryota</taxon>
        <taxon>Viridiplantae</taxon>
        <taxon>Streptophyta</taxon>
        <taxon>Embryophyta</taxon>
        <taxon>Tracheophyta</taxon>
        <taxon>Spermatophyta</taxon>
        <taxon>Magnoliopsida</taxon>
        <taxon>eudicotyledons</taxon>
        <taxon>Gunneridae</taxon>
        <taxon>Pentapetalae</taxon>
        <taxon>rosids</taxon>
        <taxon>fabids</taxon>
        <taxon>Malpighiales</taxon>
        <taxon>Salicaceae</taxon>
        <taxon>Saliceae</taxon>
        <taxon>Salix</taxon>
    </lineage>
</organism>
<accession>A0ABQ9ANQ2</accession>
<evidence type="ECO:0000256" key="1">
    <source>
        <dbReference type="SAM" id="MobiDB-lite"/>
    </source>
</evidence>
<dbReference type="PANTHER" id="PTHR35504">
    <property type="entry name" value="PROTEIN EMBRYONIC FLOWER 1"/>
    <property type="match status" value="1"/>
</dbReference>
<feature type="compositionally biased region" description="Basic and acidic residues" evidence="1">
    <location>
        <begin position="96"/>
        <end position="106"/>
    </location>
</feature>
<keyword evidence="3" id="KW-1185">Reference proteome</keyword>
<dbReference type="EMBL" id="JAPFFI010000017">
    <property type="protein sequence ID" value="KAJ6354529.1"/>
    <property type="molecule type" value="Genomic_DNA"/>
</dbReference>
<dbReference type="PANTHER" id="PTHR35504:SF1">
    <property type="entry name" value="PROTEIN EMBRYONIC FLOWER 1"/>
    <property type="match status" value="1"/>
</dbReference>
<reference evidence="2" key="2">
    <citation type="journal article" date="2023" name="Int. J. Mol. Sci.">
        <title>De Novo Assembly and Annotation of 11 Diverse Shrub Willow (Salix) Genomes Reveals Novel Gene Organization in Sex-Linked Regions.</title>
        <authorList>
            <person name="Hyden B."/>
            <person name="Feng K."/>
            <person name="Yates T.B."/>
            <person name="Jawdy S."/>
            <person name="Cereghino C."/>
            <person name="Smart L.B."/>
            <person name="Muchero W."/>
        </authorList>
    </citation>
    <scope>NUCLEOTIDE SEQUENCE</scope>
    <source>
        <tissue evidence="2">Shoot tip</tissue>
    </source>
</reference>
<reference evidence="2" key="1">
    <citation type="submission" date="2022-10" db="EMBL/GenBank/DDBJ databases">
        <authorList>
            <person name="Hyden B.L."/>
            <person name="Feng K."/>
            <person name="Yates T."/>
            <person name="Jawdy S."/>
            <person name="Smart L.B."/>
            <person name="Muchero W."/>
        </authorList>
    </citation>
    <scope>NUCLEOTIDE SEQUENCE</scope>
    <source>
        <tissue evidence="2">Shoot tip</tissue>
    </source>
</reference>
<name>A0ABQ9ANQ2_9ROSI</name>
<feature type="region of interest" description="Disordered" evidence="1">
    <location>
        <begin position="58"/>
        <end position="78"/>
    </location>
</feature>
<proteinExistence type="predicted"/>
<evidence type="ECO:0000313" key="2">
    <source>
        <dbReference type="EMBL" id="KAJ6354529.1"/>
    </source>
</evidence>
<dbReference type="Proteomes" id="UP001141253">
    <property type="component" value="Chromosome 18"/>
</dbReference>